<evidence type="ECO:0000313" key="4">
    <source>
        <dbReference type="Proteomes" id="UP000830639"/>
    </source>
</evidence>
<feature type="transmembrane region" description="Helical" evidence="1">
    <location>
        <begin position="376"/>
        <end position="395"/>
    </location>
</feature>
<feature type="domain" description="HD" evidence="2">
    <location>
        <begin position="494"/>
        <end position="636"/>
    </location>
</feature>
<feature type="transmembrane region" description="Helical" evidence="1">
    <location>
        <begin position="302"/>
        <end position="325"/>
    </location>
</feature>
<feature type="transmembrane region" description="Helical" evidence="1">
    <location>
        <begin position="438"/>
        <end position="461"/>
    </location>
</feature>
<proteinExistence type="predicted"/>
<keyword evidence="4" id="KW-1185">Reference proteome</keyword>
<protein>
    <submittedName>
        <fullName evidence="3">HD family phosphohydrolase</fullName>
    </submittedName>
</protein>
<dbReference type="Pfam" id="PF01966">
    <property type="entry name" value="HD"/>
    <property type="match status" value="1"/>
</dbReference>
<feature type="transmembrane region" description="Helical" evidence="1">
    <location>
        <begin position="331"/>
        <end position="348"/>
    </location>
</feature>
<dbReference type="RefSeq" id="WP_248268629.1">
    <property type="nucleotide sequence ID" value="NZ_CP096034.1"/>
</dbReference>
<dbReference type="Proteomes" id="UP000830639">
    <property type="component" value="Chromosome"/>
</dbReference>
<reference evidence="3 4" key="1">
    <citation type="submission" date="2022-04" db="EMBL/GenBank/DDBJ databases">
        <title>Mechanism of arsenic methylation and mitigation arsenic toxicity by Bacillus sp. LH14 from an Arsenic-Contaminated Paddy Soil.</title>
        <authorList>
            <person name="Wang D."/>
        </authorList>
    </citation>
    <scope>NUCLEOTIDE SEQUENCE [LARGE SCALE GENOMIC DNA]</scope>
    <source>
        <strain evidence="3 4">LH14</strain>
    </source>
</reference>
<dbReference type="Gene3D" id="1.10.3210.10">
    <property type="entry name" value="Hypothetical protein af1432"/>
    <property type="match status" value="1"/>
</dbReference>
<dbReference type="InterPro" id="IPR006674">
    <property type="entry name" value="HD_domain"/>
</dbReference>
<dbReference type="PANTHER" id="PTHR36442">
    <property type="entry name" value="CYCLIC-DI-AMP PHOSPHODIESTERASE PGPH"/>
    <property type="match status" value="1"/>
</dbReference>
<dbReference type="InterPro" id="IPR006675">
    <property type="entry name" value="HDIG_dom"/>
</dbReference>
<keyword evidence="1" id="KW-1133">Transmembrane helix</keyword>
<feature type="transmembrane region" description="Helical" evidence="1">
    <location>
        <begin position="404"/>
        <end position="426"/>
    </location>
</feature>
<dbReference type="NCBIfam" id="TIGR00277">
    <property type="entry name" value="HDIG"/>
    <property type="match status" value="1"/>
</dbReference>
<dbReference type="InterPro" id="IPR011621">
    <property type="entry name" value="Metal-dep_PHydrolase_7TM_intra"/>
</dbReference>
<dbReference type="InterPro" id="IPR052722">
    <property type="entry name" value="PgpH_phosphodiesterase"/>
</dbReference>
<evidence type="ECO:0000256" key="1">
    <source>
        <dbReference type="SAM" id="Phobius"/>
    </source>
</evidence>
<dbReference type="Pfam" id="PF07698">
    <property type="entry name" value="7TM-7TMR_HD"/>
    <property type="match status" value="1"/>
</dbReference>
<dbReference type="PANTHER" id="PTHR36442:SF1">
    <property type="entry name" value="CYCLIC-DI-AMP PHOSPHODIESTERASE PGPH"/>
    <property type="match status" value="1"/>
</dbReference>
<name>A0ABY4JQM8_9BACI</name>
<dbReference type="InterPro" id="IPR003607">
    <property type="entry name" value="HD/PDEase_dom"/>
</dbReference>
<dbReference type="SUPFAM" id="SSF109604">
    <property type="entry name" value="HD-domain/PDEase-like"/>
    <property type="match status" value="1"/>
</dbReference>
<keyword evidence="1" id="KW-0812">Transmembrane</keyword>
<accession>A0ABY4JQM8</accession>
<keyword evidence="1" id="KW-0472">Membrane</keyword>
<evidence type="ECO:0000313" key="3">
    <source>
        <dbReference type="EMBL" id="UPM55629.1"/>
    </source>
</evidence>
<dbReference type="EMBL" id="CP096034">
    <property type="protein sequence ID" value="UPM55629.1"/>
    <property type="molecule type" value="Genomic_DNA"/>
</dbReference>
<evidence type="ECO:0000259" key="2">
    <source>
        <dbReference type="PROSITE" id="PS51831"/>
    </source>
</evidence>
<feature type="transmembrane region" description="Helical" evidence="1">
    <location>
        <begin position="272"/>
        <end position="290"/>
    </location>
</feature>
<dbReference type="PROSITE" id="PS51831">
    <property type="entry name" value="HD"/>
    <property type="match status" value="1"/>
</dbReference>
<dbReference type="CDD" id="cd00077">
    <property type="entry name" value="HDc"/>
    <property type="match status" value="1"/>
</dbReference>
<gene>
    <name evidence="3" type="ORF">MY490_07285</name>
</gene>
<organism evidence="3 4">
    <name type="scientific">Gottfriedia acidiceleris</name>
    <dbReference type="NCBI Taxonomy" id="371036"/>
    <lineage>
        <taxon>Bacteria</taxon>
        <taxon>Bacillati</taxon>
        <taxon>Bacillota</taxon>
        <taxon>Bacilli</taxon>
        <taxon>Bacillales</taxon>
        <taxon>Bacillaceae</taxon>
        <taxon>Gottfriedia</taxon>
    </lineage>
</organism>
<sequence length="700" mass="78282">MNSLQALIQRFKNQTLVILLCTIAFSLLSFLLLVSHVRPVKYDIQLLSIADDNIYSPITIEDKGATAKKRLEAAARVEDVYKYEESYTQKRIDIVNSIFDIVTEVKNENAKSDNPTGQALIDKETSDVKKKLPDDIRKNLEDSVFSTLVRSSEEQLNITKASLNTAINNVMSEEITTNQIEESRGKLRNELSYVSVNPSLKDAMISIGEFAIVPNYFFDAEETKERKRLESESVDSVYILQGQVLVKAGETITKEKYDQLKLVGLIKNKQSIQPYIGLILLIGVLAYFVLKQTAALKEKGNIYIVTYYSIVIFTILILKIVSLFQKVEFSGLVYVAPVAIGTLLIKFLLGNRYLMVSSIIFSICGSLMFNEDVNGAINYSTGIYILFSSITVLFLNEVKNKRSMILHAGFLISLVNIATLFSLILIRNGQYSSVEIGIYLLMGLTSGVLSSVITMGILPFVEDSFGMVSSFKLVELGSPNHPLLRKILLEAPGTYHHSIMVANLAEGACEAIGANGLLARVGAYYHDIGKTNNPGFFIENQMGGHNPHDRIKPIQSKDIILRHVSDGVKILKKYNLPKDIIDIAAEHHGTTLLKYFYYKEKETNPDVKESDFRYPGPKAHSKESAIVGIADSVEAAVRSLKDPDMEKIEVLVSSIMHDRLNDGQFAMCELNLKELHIVEKSLCETLKGTFHSRIQYPDER</sequence>
<dbReference type="InterPro" id="IPR011624">
    <property type="entry name" value="Metal-dep_PHydrolase_7TM_extra"/>
</dbReference>
<dbReference type="SMART" id="SM00471">
    <property type="entry name" value="HDc"/>
    <property type="match status" value="1"/>
</dbReference>
<dbReference type="Pfam" id="PF07697">
    <property type="entry name" value="7TMR-HDED"/>
    <property type="match status" value="1"/>
</dbReference>